<dbReference type="RefSeq" id="WP_342454179.1">
    <property type="nucleotide sequence ID" value="NZ_JAGGJP010000011.1"/>
</dbReference>
<keyword evidence="9" id="KW-0289">Folate biosynthesis</keyword>
<dbReference type="Proteomes" id="UP001596056">
    <property type="component" value="Unassembled WGS sequence"/>
</dbReference>
<keyword evidence="7" id="KW-0418">Kinase</keyword>
<feature type="domain" description="7,8-dihydro-6-hydroxymethylpterin-pyrophosphokinase" evidence="13">
    <location>
        <begin position="91"/>
        <end position="102"/>
    </location>
</feature>
<keyword evidence="5 14" id="KW-0808">Transferase</keyword>
<evidence type="ECO:0000256" key="12">
    <source>
        <dbReference type="ARBA" id="ARBA00033413"/>
    </source>
</evidence>
<proteinExistence type="inferred from homology"/>
<keyword evidence="15" id="KW-1185">Reference proteome</keyword>
<dbReference type="CDD" id="cd00483">
    <property type="entry name" value="HPPK"/>
    <property type="match status" value="1"/>
</dbReference>
<evidence type="ECO:0000256" key="11">
    <source>
        <dbReference type="ARBA" id="ARBA00029766"/>
    </source>
</evidence>
<evidence type="ECO:0000256" key="1">
    <source>
        <dbReference type="ARBA" id="ARBA00005051"/>
    </source>
</evidence>
<dbReference type="InterPro" id="IPR000550">
    <property type="entry name" value="Hppk"/>
</dbReference>
<dbReference type="EMBL" id="JBHSNA010000008">
    <property type="protein sequence ID" value="MFC5566860.1"/>
    <property type="molecule type" value="Genomic_DNA"/>
</dbReference>
<evidence type="ECO:0000256" key="2">
    <source>
        <dbReference type="ARBA" id="ARBA00005810"/>
    </source>
</evidence>
<dbReference type="Gene3D" id="3.30.70.560">
    <property type="entry name" value="7,8-Dihydro-6-hydroxymethylpterin-pyrophosphokinase HPPK"/>
    <property type="match status" value="1"/>
</dbReference>
<name>A0ABW0SD77_9RHOB</name>
<dbReference type="SUPFAM" id="SSF55083">
    <property type="entry name" value="6-hydroxymethyl-7,8-dihydropterin pyrophosphokinase, HPPK"/>
    <property type="match status" value="1"/>
</dbReference>
<organism evidence="14 15">
    <name type="scientific">Rubellimicrobium aerolatum</name>
    <dbReference type="NCBI Taxonomy" id="490979"/>
    <lineage>
        <taxon>Bacteria</taxon>
        <taxon>Pseudomonadati</taxon>
        <taxon>Pseudomonadota</taxon>
        <taxon>Alphaproteobacteria</taxon>
        <taxon>Rhodobacterales</taxon>
        <taxon>Roseobacteraceae</taxon>
        <taxon>Rubellimicrobium</taxon>
    </lineage>
</organism>
<dbReference type="InterPro" id="IPR035907">
    <property type="entry name" value="Hppk_sf"/>
</dbReference>
<evidence type="ECO:0000256" key="10">
    <source>
        <dbReference type="ARBA" id="ARBA00029409"/>
    </source>
</evidence>
<evidence type="ECO:0000256" key="9">
    <source>
        <dbReference type="ARBA" id="ARBA00022909"/>
    </source>
</evidence>
<keyword evidence="6" id="KW-0547">Nucleotide-binding</keyword>
<dbReference type="Pfam" id="PF01288">
    <property type="entry name" value="HPPK"/>
    <property type="match status" value="1"/>
</dbReference>
<evidence type="ECO:0000256" key="7">
    <source>
        <dbReference type="ARBA" id="ARBA00022777"/>
    </source>
</evidence>
<evidence type="ECO:0000313" key="14">
    <source>
        <dbReference type="EMBL" id="MFC5566860.1"/>
    </source>
</evidence>
<evidence type="ECO:0000256" key="3">
    <source>
        <dbReference type="ARBA" id="ARBA00013253"/>
    </source>
</evidence>
<gene>
    <name evidence="14" type="primary">folK</name>
    <name evidence="14" type="ORF">ACFPOC_10610</name>
</gene>
<dbReference type="PANTHER" id="PTHR43071:SF1">
    <property type="entry name" value="2-AMINO-4-HYDROXY-6-HYDROXYMETHYLDIHYDROPTERIDINE PYROPHOSPHOKINASE"/>
    <property type="match status" value="1"/>
</dbReference>
<evidence type="ECO:0000256" key="6">
    <source>
        <dbReference type="ARBA" id="ARBA00022741"/>
    </source>
</evidence>
<accession>A0ABW0SD77</accession>
<evidence type="ECO:0000256" key="8">
    <source>
        <dbReference type="ARBA" id="ARBA00022840"/>
    </source>
</evidence>
<sequence>MTFVQALVALGANLTSDRGGPVEAVAGALAALGKLGRAVRPSRLWQSPSWPPGGPSYVNAAAALETELRPEELLAGLHRIEATFGRTRDVRWGARTLDLDLIAWGDAVRPEAVTQALWRDLPPERQGREAPDRLVLPHPRMQDRGFVLVPLAEIAPDWRHPLIGRTVREMLTALPSAALEGMEPLPGG</sequence>
<evidence type="ECO:0000256" key="4">
    <source>
        <dbReference type="ARBA" id="ARBA00016218"/>
    </source>
</evidence>
<comment type="pathway">
    <text evidence="1">Cofactor biosynthesis; tetrahydrofolate biosynthesis; 2-amino-4-hydroxy-6-hydroxymethyl-7,8-dihydropteridine diphosphate from 7,8-dihydroneopterin triphosphate: step 4/4.</text>
</comment>
<comment type="caution">
    <text evidence="14">The sequence shown here is derived from an EMBL/GenBank/DDBJ whole genome shotgun (WGS) entry which is preliminary data.</text>
</comment>
<evidence type="ECO:0000259" key="13">
    <source>
        <dbReference type="PROSITE" id="PS00794"/>
    </source>
</evidence>
<evidence type="ECO:0000313" key="15">
    <source>
        <dbReference type="Proteomes" id="UP001596056"/>
    </source>
</evidence>
<dbReference type="EC" id="2.7.6.3" evidence="3"/>
<evidence type="ECO:0000256" key="5">
    <source>
        <dbReference type="ARBA" id="ARBA00022679"/>
    </source>
</evidence>
<dbReference type="PANTHER" id="PTHR43071">
    <property type="entry name" value="2-AMINO-4-HYDROXY-6-HYDROXYMETHYLDIHYDROPTERIDINE PYROPHOSPHOKINASE"/>
    <property type="match status" value="1"/>
</dbReference>
<comment type="function">
    <text evidence="10">Catalyzes the transfer of pyrophosphate from adenosine triphosphate (ATP) to 6-hydroxymethyl-7,8-dihydropterin, an enzymatic step in folate biosynthesis pathway.</text>
</comment>
<reference evidence="15" key="1">
    <citation type="journal article" date="2019" name="Int. J. Syst. Evol. Microbiol.">
        <title>The Global Catalogue of Microorganisms (GCM) 10K type strain sequencing project: providing services to taxonomists for standard genome sequencing and annotation.</title>
        <authorList>
            <consortium name="The Broad Institute Genomics Platform"/>
            <consortium name="The Broad Institute Genome Sequencing Center for Infectious Disease"/>
            <person name="Wu L."/>
            <person name="Ma J."/>
        </authorList>
    </citation>
    <scope>NUCLEOTIDE SEQUENCE [LARGE SCALE GENOMIC DNA]</scope>
    <source>
        <strain evidence="15">KACC 11588</strain>
    </source>
</reference>
<protein>
    <recommendedName>
        <fullName evidence="4">2-amino-4-hydroxy-6-hydroxymethyldihydropteridine pyrophosphokinase</fullName>
        <ecNumber evidence="3">2.7.6.3</ecNumber>
    </recommendedName>
    <alternativeName>
        <fullName evidence="11">6-hydroxymethyl-7,8-dihydropterin pyrophosphokinase</fullName>
    </alternativeName>
    <alternativeName>
        <fullName evidence="12">7,8-dihydro-6-hydroxymethylpterin-pyrophosphokinase</fullName>
    </alternativeName>
</protein>
<dbReference type="NCBIfam" id="TIGR01498">
    <property type="entry name" value="folK"/>
    <property type="match status" value="1"/>
</dbReference>
<dbReference type="PROSITE" id="PS00794">
    <property type="entry name" value="HPPK"/>
    <property type="match status" value="1"/>
</dbReference>
<dbReference type="GO" id="GO:0003848">
    <property type="term" value="F:2-amino-4-hydroxy-6-hydroxymethyldihydropteridine diphosphokinase activity"/>
    <property type="evidence" value="ECO:0007669"/>
    <property type="project" value="UniProtKB-EC"/>
</dbReference>
<keyword evidence="8" id="KW-0067">ATP-binding</keyword>
<comment type="similarity">
    <text evidence="2">Belongs to the HPPK family.</text>
</comment>